<reference evidence="3 4" key="1">
    <citation type="submission" date="2023-03" db="EMBL/GenBank/DDBJ databases">
        <title>High-quality genome of Scylla paramamosain provides insights in environmental adaptation.</title>
        <authorList>
            <person name="Zhang L."/>
        </authorList>
    </citation>
    <scope>NUCLEOTIDE SEQUENCE [LARGE SCALE GENOMIC DNA]</scope>
    <source>
        <strain evidence="3">LZ_2023a</strain>
        <tissue evidence="3">Muscle</tissue>
    </source>
</reference>
<dbReference type="AlphaFoldDB" id="A0AAW0SC53"/>
<gene>
    <name evidence="3" type="ORF">O3P69_019850</name>
</gene>
<evidence type="ECO:0000313" key="4">
    <source>
        <dbReference type="Proteomes" id="UP001487740"/>
    </source>
</evidence>
<keyword evidence="2" id="KW-0472">Membrane</keyword>
<dbReference type="Proteomes" id="UP001487740">
    <property type="component" value="Unassembled WGS sequence"/>
</dbReference>
<proteinExistence type="predicted"/>
<sequence>VYWPPVYLEEVYLVTALVPSETACFASSPGRRRRTAVWISRAGDDVDGVASFLLRFFFLSPLAMAFCALPAFLAAFPDALGGIVEITRAGAPSWASGSRAGATPPTSRHGLHKP</sequence>
<feature type="transmembrane region" description="Helical" evidence="2">
    <location>
        <begin position="52"/>
        <end position="76"/>
    </location>
</feature>
<keyword evidence="2" id="KW-0812">Transmembrane</keyword>
<feature type="non-terminal residue" evidence="3">
    <location>
        <position position="114"/>
    </location>
</feature>
<evidence type="ECO:0000313" key="3">
    <source>
        <dbReference type="EMBL" id="KAK8372437.1"/>
    </source>
</evidence>
<comment type="caution">
    <text evidence="3">The sequence shown here is derived from an EMBL/GenBank/DDBJ whole genome shotgun (WGS) entry which is preliminary data.</text>
</comment>
<keyword evidence="4" id="KW-1185">Reference proteome</keyword>
<feature type="region of interest" description="Disordered" evidence="1">
    <location>
        <begin position="92"/>
        <end position="114"/>
    </location>
</feature>
<keyword evidence="2" id="KW-1133">Transmembrane helix</keyword>
<evidence type="ECO:0000256" key="2">
    <source>
        <dbReference type="SAM" id="Phobius"/>
    </source>
</evidence>
<name>A0AAW0SC53_SCYPA</name>
<evidence type="ECO:0000256" key="1">
    <source>
        <dbReference type="SAM" id="MobiDB-lite"/>
    </source>
</evidence>
<organism evidence="3 4">
    <name type="scientific">Scylla paramamosain</name>
    <name type="common">Mud crab</name>
    <dbReference type="NCBI Taxonomy" id="85552"/>
    <lineage>
        <taxon>Eukaryota</taxon>
        <taxon>Metazoa</taxon>
        <taxon>Ecdysozoa</taxon>
        <taxon>Arthropoda</taxon>
        <taxon>Crustacea</taxon>
        <taxon>Multicrustacea</taxon>
        <taxon>Malacostraca</taxon>
        <taxon>Eumalacostraca</taxon>
        <taxon>Eucarida</taxon>
        <taxon>Decapoda</taxon>
        <taxon>Pleocyemata</taxon>
        <taxon>Brachyura</taxon>
        <taxon>Eubrachyura</taxon>
        <taxon>Portunoidea</taxon>
        <taxon>Portunidae</taxon>
        <taxon>Portuninae</taxon>
        <taxon>Scylla</taxon>
    </lineage>
</organism>
<dbReference type="EMBL" id="JARAKH010002009">
    <property type="protein sequence ID" value="KAK8372437.1"/>
    <property type="molecule type" value="Genomic_DNA"/>
</dbReference>
<accession>A0AAW0SC53</accession>
<feature type="non-terminal residue" evidence="3">
    <location>
        <position position="1"/>
    </location>
</feature>
<protein>
    <submittedName>
        <fullName evidence="3">Uncharacterized protein</fullName>
    </submittedName>
</protein>